<sequence>MSAAAAEAQPPILETASDYLSLTIEQRYTVVSQHFPPWLLAEPIAFPPQHPTYGWACLVPECAGTLNTTCRDLMCAEHLKQYRQLKAPADLEEFIRGARPGRFAQFGWALTPKPDCAICGANRQADQHGYCHQHANSLRKAQRSGLSEAQWRRDAHPLPRIARCTVSRCAHDSAVSGWDHHRVCRSHLRLWHRWLTVTGGQADSESWDAWLTSKQVRDSVTHPTMRGQLSLAMLPLGLQREIRYALHRHAGLARRTQWRPSELQKVVDALAANAVESLNDPLFTELAANSRRIDARRIWVALPFAARSLTVTADLAKSAGWFDPVLVGSTPFPGSQGQPNRRKVWDLTAVSQRWLRDLVWEHLRDEALKPAGKRPSTATLYNKITGIILLSQILRKNRKDHGNDPARLDRTDALAVKDTWDLWFLEQTPLPFQNENAKRASTLNELTRHRYMSGIRLVLQRSRERHRAPAGLDPFIYSLPDYPIPTKKPRPRPLTYSDFQLLVNPESVTALEALDTHNLGLADIWLTQAFQGGRISETLKLRLGCVGLVGAAQPYIWRDLSKVNVVDYGMPCYLPVYERLLHRGDHTGETSHPLRRATCCSRRTRAGSAGGEVGSRQTAVPKRRA</sequence>
<dbReference type="EMBL" id="AP022595">
    <property type="protein sequence ID" value="BBY57401.1"/>
    <property type="molecule type" value="Genomic_DNA"/>
</dbReference>
<evidence type="ECO:0000313" key="2">
    <source>
        <dbReference type="EMBL" id="BBY57401.1"/>
    </source>
</evidence>
<evidence type="ECO:0000313" key="3">
    <source>
        <dbReference type="Proteomes" id="UP000466445"/>
    </source>
</evidence>
<accession>A0A7I7SLX4</accession>
<reference evidence="2 3" key="1">
    <citation type="journal article" date="2019" name="Emerg. Microbes Infect.">
        <title>Comprehensive subspecies identification of 175 nontuberculous mycobacteria species based on 7547 genomic profiles.</title>
        <authorList>
            <person name="Matsumoto Y."/>
            <person name="Kinjo T."/>
            <person name="Motooka D."/>
            <person name="Nabeya D."/>
            <person name="Jung N."/>
            <person name="Uechi K."/>
            <person name="Horii T."/>
            <person name="Iida T."/>
            <person name="Fujita J."/>
            <person name="Nakamura S."/>
        </authorList>
    </citation>
    <scope>NUCLEOTIDE SEQUENCE [LARGE SCALE GENOMIC DNA]</scope>
    <source>
        <strain evidence="2 3">JCM 30395</strain>
    </source>
</reference>
<organism evidence="2 3">
    <name type="scientific">Mycolicibacterium sarraceniae</name>
    <dbReference type="NCBI Taxonomy" id="1534348"/>
    <lineage>
        <taxon>Bacteria</taxon>
        <taxon>Bacillati</taxon>
        <taxon>Actinomycetota</taxon>
        <taxon>Actinomycetes</taxon>
        <taxon>Mycobacteriales</taxon>
        <taxon>Mycobacteriaceae</taxon>
        <taxon>Mycolicibacterium</taxon>
    </lineage>
</organism>
<keyword evidence="3" id="KW-1185">Reference proteome</keyword>
<dbReference type="AlphaFoldDB" id="A0A7I7SLX4"/>
<proteinExistence type="predicted"/>
<dbReference type="KEGG" id="msar:MSAR_05370"/>
<feature type="region of interest" description="Disordered" evidence="1">
    <location>
        <begin position="603"/>
        <end position="625"/>
    </location>
</feature>
<name>A0A7I7SLX4_9MYCO</name>
<protein>
    <submittedName>
        <fullName evidence="2">Uncharacterized protein</fullName>
    </submittedName>
</protein>
<evidence type="ECO:0000256" key="1">
    <source>
        <dbReference type="SAM" id="MobiDB-lite"/>
    </source>
</evidence>
<dbReference type="Proteomes" id="UP000466445">
    <property type="component" value="Chromosome"/>
</dbReference>
<dbReference type="RefSeq" id="WP_235677906.1">
    <property type="nucleotide sequence ID" value="NZ_AP022595.1"/>
</dbReference>
<gene>
    <name evidence="2" type="ORF">MSAR_05370</name>
</gene>